<evidence type="ECO:0000313" key="2">
    <source>
        <dbReference type="EMBL" id="EDV42971.1"/>
    </source>
</evidence>
<evidence type="ECO:0000256" key="1">
    <source>
        <dbReference type="SAM" id="MobiDB-lite"/>
    </source>
</evidence>
<dbReference type="AlphaFoldDB" id="B3LZ44"/>
<reference evidence="2 3" key="1">
    <citation type="journal article" date="2007" name="Nature">
        <title>Evolution of genes and genomes on the Drosophila phylogeny.</title>
        <authorList>
            <consortium name="Drosophila 12 Genomes Consortium"/>
            <person name="Clark A.G."/>
            <person name="Eisen M.B."/>
            <person name="Smith D.R."/>
            <person name="Bergman C.M."/>
            <person name="Oliver B."/>
            <person name="Markow T.A."/>
            <person name="Kaufman T.C."/>
            <person name="Kellis M."/>
            <person name="Gelbart W."/>
            <person name="Iyer V.N."/>
            <person name="Pollard D.A."/>
            <person name="Sackton T.B."/>
            <person name="Larracuente A.M."/>
            <person name="Singh N.D."/>
            <person name="Abad J.P."/>
            <person name="Abt D.N."/>
            <person name="Adryan B."/>
            <person name="Aguade M."/>
            <person name="Akashi H."/>
            <person name="Anderson W.W."/>
            <person name="Aquadro C.F."/>
            <person name="Ardell D.H."/>
            <person name="Arguello R."/>
            <person name="Artieri C.G."/>
            <person name="Barbash D.A."/>
            <person name="Barker D."/>
            <person name="Barsanti P."/>
            <person name="Batterham P."/>
            <person name="Batzoglou S."/>
            <person name="Begun D."/>
            <person name="Bhutkar A."/>
            <person name="Blanco E."/>
            <person name="Bosak S.A."/>
            <person name="Bradley R.K."/>
            <person name="Brand A.D."/>
            <person name="Brent M.R."/>
            <person name="Brooks A.N."/>
            <person name="Brown R.H."/>
            <person name="Butlin R.K."/>
            <person name="Caggese C."/>
            <person name="Calvi B.R."/>
            <person name="Bernardo de Carvalho A."/>
            <person name="Caspi A."/>
            <person name="Castrezana S."/>
            <person name="Celniker S.E."/>
            <person name="Chang J.L."/>
            <person name="Chapple C."/>
            <person name="Chatterji S."/>
            <person name="Chinwalla A."/>
            <person name="Civetta A."/>
            <person name="Clifton S.W."/>
            <person name="Comeron J.M."/>
            <person name="Costello J.C."/>
            <person name="Coyne J.A."/>
            <person name="Daub J."/>
            <person name="David R.G."/>
            <person name="Delcher A.L."/>
            <person name="Delehaunty K."/>
            <person name="Do C.B."/>
            <person name="Ebling H."/>
            <person name="Edwards K."/>
            <person name="Eickbush T."/>
            <person name="Evans J.D."/>
            <person name="Filipski A."/>
            <person name="Findeiss S."/>
            <person name="Freyhult E."/>
            <person name="Fulton L."/>
            <person name="Fulton R."/>
            <person name="Garcia A.C."/>
            <person name="Gardiner A."/>
            <person name="Garfield D.A."/>
            <person name="Garvin B.E."/>
            <person name="Gibson G."/>
            <person name="Gilbert D."/>
            <person name="Gnerre S."/>
            <person name="Godfrey J."/>
            <person name="Good R."/>
            <person name="Gotea V."/>
            <person name="Gravely B."/>
            <person name="Greenberg A.J."/>
            <person name="Griffiths-Jones S."/>
            <person name="Gross S."/>
            <person name="Guigo R."/>
            <person name="Gustafson E.A."/>
            <person name="Haerty W."/>
            <person name="Hahn M.W."/>
            <person name="Halligan D.L."/>
            <person name="Halpern A.L."/>
            <person name="Halter G.M."/>
            <person name="Han M.V."/>
            <person name="Heger A."/>
            <person name="Hillier L."/>
            <person name="Hinrichs A.S."/>
            <person name="Holmes I."/>
            <person name="Hoskins R.A."/>
            <person name="Hubisz M.J."/>
            <person name="Hultmark D."/>
            <person name="Huntley M.A."/>
            <person name="Jaffe D.B."/>
            <person name="Jagadeeshan S."/>
            <person name="Jeck W.R."/>
            <person name="Johnson J."/>
            <person name="Jones C.D."/>
            <person name="Jordan W.C."/>
            <person name="Karpen G.H."/>
            <person name="Kataoka E."/>
            <person name="Keightley P.D."/>
            <person name="Kheradpour P."/>
            <person name="Kirkness E.F."/>
            <person name="Koerich L.B."/>
            <person name="Kristiansen K."/>
            <person name="Kudrna D."/>
            <person name="Kulathinal R.J."/>
            <person name="Kumar S."/>
            <person name="Kwok R."/>
            <person name="Lander E."/>
            <person name="Langley C.H."/>
            <person name="Lapoint R."/>
            <person name="Lazzaro B.P."/>
            <person name="Lee S.J."/>
            <person name="Levesque L."/>
            <person name="Li R."/>
            <person name="Lin C.F."/>
            <person name="Lin M.F."/>
            <person name="Lindblad-Toh K."/>
            <person name="Llopart A."/>
            <person name="Long M."/>
            <person name="Low L."/>
            <person name="Lozovsky E."/>
            <person name="Lu J."/>
            <person name="Luo M."/>
            <person name="Machado C.A."/>
            <person name="Makalowski W."/>
            <person name="Marzo M."/>
            <person name="Matsuda M."/>
            <person name="Matzkin L."/>
            <person name="McAllister B."/>
            <person name="McBride C.S."/>
            <person name="McKernan B."/>
            <person name="McKernan K."/>
            <person name="Mendez-Lago M."/>
            <person name="Minx P."/>
            <person name="Mollenhauer M.U."/>
            <person name="Montooth K."/>
            <person name="Mount S.M."/>
            <person name="Mu X."/>
            <person name="Myers E."/>
            <person name="Negre B."/>
            <person name="Newfeld S."/>
            <person name="Nielsen R."/>
            <person name="Noor M.A."/>
            <person name="O'Grady P."/>
            <person name="Pachter L."/>
            <person name="Papaceit M."/>
            <person name="Parisi M.J."/>
            <person name="Parisi M."/>
            <person name="Parts L."/>
            <person name="Pedersen J.S."/>
            <person name="Pesole G."/>
            <person name="Phillippy A.M."/>
            <person name="Ponting C.P."/>
            <person name="Pop M."/>
            <person name="Porcelli D."/>
            <person name="Powell J.R."/>
            <person name="Prohaska S."/>
            <person name="Pruitt K."/>
            <person name="Puig M."/>
            <person name="Quesneville H."/>
            <person name="Ram K.R."/>
            <person name="Rand D."/>
            <person name="Rasmussen M.D."/>
            <person name="Reed L.K."/>
            <person name="Reenan R."/>
            <person name="Reily A."/>
            <person name="Remington K.A."/>
            <person name="Rieger T.T."/>
            <person name="Ritchie M.G."/>
            <person name="Robin C."/>
            <person name="Rogers Y.H."/>
            <person name="Rohde C."/>
            <person name="Rozas J."/>
            <person name="Rubenfield M.J."/>
            <person name="Ruiz A."/>
            <person name="Russo S."/>
            <person name="Salzberg S.L."/>
            <person name="Sanchez-Gracia A."/>
            <person name="Saranga D.J."/>
            <person name="Sato H."/>
            <person name="Schaeffer S.W."/>
            <person name="Schatz M.C."/>
            <person name="Schlenke T."/>
            <person name="Schwartz R."/>
            <person name="Segarra C."/>
            <person name="Singh R.S."/>
            <person name="Sirot L."/>
            <person name="Sirota M."/>
            <person name="Sisneros N.B."/>
            <person name="Smith C.D."/>
            <person name="Smith T.F."/>
            <person name="Spieth J."/>
            <person name="Stage D.E."/>
            <person name="Stark A."/>
            <person name="Stephan W."/>
            <person name="Strausberg R.L."/>
            <person name="Strempel S."/>
            <person name="Sturgill D."/>
            <person name="Sutton G."/>
            <person name="Sutton G.G."/>
            <person name="Tao W."/>
            <person name="Teichmann S."/>
            <person name="Tobari Y.N."/>
            <person name="Tomimura Y."/>
            <person name="Tsolas J.M."/>
            <person name="Valente V.L."/>
            <person name="Venter E."/>
            <person name="Venter J.C."/>
            <person name="Vicario S."/>
            <person name="Vieira F.G."/>
            <person name="Vilella A.J."/>
            <person name="Villasante A."/>
            <person name="Walenz B."/>
            <person name="Wang J."/>
            <person name="Wasserman M."/>
            <person name="Watts T."/>
            <person name="Wilson D."/>
            <person name="Wilson R.K."/>
            <person name="Wing R.A."/>
            <person name="Wolfner M.F."/>
            <person name="Wong A."/>
            <person name="Wong G.K."/>
            <person name="Wu C.I."/>
            <person name="Wu G."/>
            <person name="Yamamoto D."/>
            <person name="Yang H.P."/>
            <person name="Yang S.P."/>
            <person name="Yorke J.A."/>
            <person name="Yoshida K."/>
            <person name="Zdobnov E."/>
            <person name="Zhang P."/>
            <person name="Zhang Y."/>
            <person name="Zimin A.V."/>
            <person name="Baldwin J."/>
            <person name="Abdouelleil A."/>
            <person name="Abdulkadir J."/>
            <person name="Abebe A."/>
            <person name="Abera B."/>
            <person name="Abreu J."/>
            <person name="Acer S.C."/>
            <person name="Aftuck L."/>
            <person name="Alexander A."/>
            <person name="An P."/>
            <person name="Anderson E."/>
            <person name="Anderson S."/>
            <person name="Arachi H."/>
            <person name="Azer M."/>
            <person name="Bachantsang P."/>
            <person name="Barry A."/>
            <person name="Bayul T."/>
            <person name="Berlin A."/>
            <person name="Bessette D."/>
            <person name="Bloom T."/>
            <person name="Blye J."/>
            <person name="Boguslavskiy L."/>
            <person name="Bonnet C."/>
            <person name="Boukhgalter B."/>
            <person name="Bourzgui I."/>
            <person name="Brown A."/>
            <person name="Cahill P."/>
            <person name="Channer S."/>
            <person name="Cheshatsang Y."/>
            <person name="Chuda L."/>
            <person name="Citroen M."/>
            <person name="Collymore A."/>
            <person name="Cooke P."/>
            <person name="Costello M."/>
            <person name="D'Aco K."/>
            <person name="Daza R."/>
            <person name="De Haan G."/>
            <person name="DeGray S."/>
            <person name="DeMaso C."/>
            <person name="Dhargay N."/>
            <person name="Dooley K."/>
            <person name="Dooley E."/>
            <person name="Doricent M."/>
            <person name="Dorje P."/>
            <person name="Dorjee K."/>
            <person name="Dupes A."/>
            <person name="Elong R."/>
            <person name="Falk J."/>
            <person name="Farina A."/>
            <person name="Faro S."/>
            <person name="Ferguson D."/>
            <person name="Fisher S."/>
            <person name="Foley C.D."/>
            <person name="Franke A."/>
            <person name="Friedrich D."/>
            <person name="Gadbois L."/>
            <person name="Gearin G."/>
            <person name="Gearin C.R."/>
            <person name="Giannoukos G."/>
            <person name="Goode T."/>
            <person name="Graham J."/>
            <person name="Grandbois E."/>
            <person name="Grewal S."/>
            <person name="Gyaltsen K."/>
            <person name="Hafez N."/>
            <person name="Hagos B."/>
            <person name="Hall J."/>
            <person name="Henson C."/>
            <person name="Hollinger A."/>
            <person name="Honan T."/>
            <person name="Huard M.D."/>
            <person name="Hughes L."/>
            <person name="Hurhula B."/>
            <person name="Husby M.E."/>
            <person name="Kamat A."/>
            <person name="Kanga B."/>
            <person name="Kashin S."/>
            <person name="Khazanovich D."/>
            <person name="Kisner P."/>
            <person name="Lance K."/>
            <person name="Lara M."/>
            <person name="Lee W."/>
            <person name="Lennon N."/>
            <person name="Letendre F."/>
            <person name="LeVine R."/>
            <person name="Lipovsky A."/>
            <person name="Liu X."/>
            <person name="Liu J."/>
            <person name="Liu S."/>
            <person name="Lokyitsang T."/>
            <person name="Lokyitsang Y."/>
            <person name="Lubonja R."/>
            <person name="Lui A."/>
            <person name="MacDonald P."/>
            <person name="Magnisalis V."/>
            <person name="Maru K."/>
            <person name="Matthews C."/>
            <person name="McCusker W."/>
            <person name="McDonough S."/>
            <person name="Mehta T."/>
            <person name="Meldrim J."/>
            <person name="Meneus L."/>
            <person name="Mihai O."/>
            <person name="Mihalev A."/>
            <person name="Mihova T."/>
            <person name="Mittelman R."/>
            <person name="Mlenga V."/>
            <person name="Montmayeur A."/>
            <person name="Mulrain L."/>
            <person name="Navidi A."/>
            <person name="Naylor J."/>
            <person name="Negash T."/>
            <person name="Nguyen T."/>
            <person name="Nguyen N."/>
            <person name="Nicol R."/>
            <person name="Norbu C."/>
            <person name="Norbu N."/>
            <person name="Novod N."/>
            <person name="O'Neill B."/>
            <person name="Osman S."/>
            <person name="Markiewicz E."/>
            <person name="Oyono O.L."/>
            <person name="Patti C."/>
            <person name="Phunkhang P."/>
            <person name="Pierre F."/>
            <person name="Priest M."/>
            <person name="Raghuraman S."/>
            <person name="Rege F."/>
            <person name="Reyes R."/>
            <person name="Rise C."/>
            <person name="Rogov P."/>
            <person name="Ross K."/>
            <person name="Ryan E."/>
            <person name="Settipalli S."/>
            <person name="Shea T."/>
            <person name="Sherpa N."/>
            <person name="Shi L."/>
            <person name="Shih D."/>
            <person name="Sparrow T."/>
            <person name="Spaulding J."/>
            <person name="Stalker J."/>
            <person name="Stange-Thomann N."/>
            <person name="Stavropoulos S."/>
            <person name="Stone C."/>
            <person name="Strader C."/>
            <person name="Tesfaye S."/>
            <person name="Thomson T."/>
            <person name="Thoulutsang Y."/>
            <person name="Thoulutsang D."/>
            <person name="Topham K."/>
            <person name="Topping I."/>
            <person name="Tsamla T."/>
            <person name="Vassiliev H."/>
            <person name="Vo A."/>
            <person name="Wangchuk T."/>
            <person name="Wangdi T."/>
            <person name="Weiand M."/>
            <person name="Wilkinson J."/>
            <person name="Wilson A."/>
            <person name="Yadav S."/>
            <person name="Young G."/>
            <person name="Yu Q."/>
            <person name="Zembek L."/>
            <person name="Zhong D."/>
            <person name="Zimmer A."/>
            <person name="Zwirko Z."/>
            <person name="Jaffe D.B."/>
            <person name="Alvarez P."/>
            <person name="Brockman W."/>
            <person name="Butler J."/>
            <person name="Chin C."/>
            <person name="Gnerre S."/>
            <person name="Grabherr M."/>
            <person name="Kleber M."/>
            <person name="Mauceli E."/>
            <person name="MacCallum I."/>
        </authorList>
    </citation>
    <scope>NUCLEOTIDE SEQUENCE [LARGE SCALE GENOMIC DNA]</scope>
    <source>
        <strain evidence="3">Tucson 14024-0371.13</strain>
    </source>
</reference>
<dbReference type="OrthoDB" id="7859704at2759"/>
<gene>
    <name evidence="2" type="primary">Dana\GF16748</name>
    <name evidence="2" type="synonym">dana_GLEANR_18014</name>
    <name evidence="2" type="ORF">GF16748</name>
</gene>
<evidence type="ECO:0000313" key="3">
    <source>
        <dbReference type="Proteomes" id="UP000007801"/>
    </source>
</evidence>
<dbReference type="HOGENOM" id="CLU_2148489_0_0_1"/>
<dbReference type="Proteomes" id="UP000007801">
    <property type="component" value="Unassembled WGS sequence"/>
</dbReference>
<dbReference type="EMBL" id="CH902617">
    <property type="protein sequence ID" value="EDV42971.1"/>
    <property type="molecule type" value="Genomic_DNA"/>
</dbReference>
<dbReference type="PhylomeDB" id="B3LZ44"/>
<dbReference type="GeneID" id="6499542"/>
<dbReference type="InParanoid" id="B3LZ44"/>
<accession>B3LZ44</accession>
<name>B3LZ44_DROAN</name>
<proteinExistence type="predicted"/>
<feature type="region of interest" description="Disordered" evidence="1">
    <location>
        <begin position="22"/>
        <end position="45"/>
    </location>
</feature>
<protein>
    <submittedName>
        <fullName evidence="2">Uncharacterized protein</fullName>
    </submittedName>
</protein>
<keyword evidence="3" id="KW-1185">Reference proteome</keyword>
<dbReference type="KEGG" id="dan:6499542"/>
<organism evidence="2 3">
    <name type="scientific">Drosophila ananassae</name>
    <name type="common">Fruit fly</name>
    <dbReference type="NCBI Taxonomy" id="7217"/>
    <lineage>
        <taxon>Eukaryota</taxon>
        <taxon>Metazoa</taxon>
        <taxon>Ecdysozoa</taxon>
        <taxon>Arthropoda</taxon>
        <taxon>Hexapoda</taxon>
        <taxon>Insecta</taxon>
        <taxon>Pterygota</taxon>
        <taxon>Neoptera</taxon>
        <taxon>Endopterygota</taxon>
        <taxon>Diptera</taxon>
        <taxon>Brachycera</taxon>
        <taxon>Muscomorpha</taxon>
        <taxon>Ephydroidea</taxon>
        <taxon>Drosophilidae</taxon>
        <taxon>Drosophila</taxon>
        <taxon>Sophophora</taxon>
    </lineage>
</organism>
<sequence length="127" mass="14325">MDETLNLGISDIQNRLNAFADSEEDGPVEGGGQVTTGNVHEGRGGRGRWRDTRVLFFFSQLFDLMWGSVFLTTYVERGRNEYFAGFSNVNLFTTFLGDRHSSQYLWIHLSLVFRASTFAVSAVDSLE</sequence>